<protein>
    <submittedName>
        <fullName evidence="2">Uncharacterized protein</fullName>
    </submittedName>
</protein>
<dbReference type="EMBL" id="CAJNAU010000086">
    <property type="protein sequence ID" value="CAE6832531.1"/>
    <property type="molecule type" value="Genomic_DNA"/>
</dbReference>
<name>A0A1I7DU80_9BURK</name>
<dbReference type="Proteomes" id="UP000674425">
    <property type="component" value="Unassembled WGS sequence"/>
</dbReference>
<dbReference type="EMBL" id="FPBH01000011">
    <property type="protein sequence ID" value="SFU15166.1"/>
    <property type="molecule type" value="Genomic_DNA"/>
</dbReference>
<evidence type="ECO:0000313" key="1">
    <source>
        <dbReference type="EMBL" id="CAE6832531.1"/>
    </source>
</evidence>
<evidence type="ECO:0000313" key="3">
    <source>
        <dbReference type="Proteomes" id="UP000198844"/>
    </source>
</evidence>
<organism evidence="2 3">
    <name type="scientific">Paraburkholderia aspalathi</name>
    <dbReference type="NCBI Taxonomy" id="1324617"/>
    <lineage>
        <taxon>Bacteria</taxon>
        <taxon>Pseudomonadati</taxon>
        <taxon>Pseudomonadota</taxon>
        <taxon>Betaproteobacteria</taxon>
        <taxon>Burkholderiales</taxon>
        <taxon>Burkholderiaceae</taxon>
        <taxon>Paraburkholderia</taxon>
    </lineage>
</organism>
<evidence type="ECO:0000313" key="4">
    <source>
        <dbReference type="Proteomes" id="UP000674425"/>
    </source>
</evidence>
<reference evidence="2 3" key="1">
    <citation type="submission" date="2016-10" db="EMBL/GenBank/DDBJ databases">
        <authorList>
            <person name="de Groot N.N."/>
        </authorList>
    </citation>
    <scope>NUCLEOTIDE SEQUENCE [LARGE SCALE GENOMIC DNA]</scope>
    <source>
        <strain evidence="2 3">LMG 27731</strain>
    </source>
</reference>
<gene>
    <name evidence="1" type="ORF">R69658_06352</name>
    <name evidence="2" type="ORF">SAMN05192563_1011205</name>
</gene>
<sequence>MQTHVFEHRGYEIVVRPEHTANRRYRGVAACL</sequence>
<dbReference type="AlphaFoldDB" id="A0A1I7DU80"/>
<accession>A0A1I7DU80</accession>
<keyword evidence="4" id="KW-1185">Reference proteome</keyword>
<evidence type="ECO:0000313" key="2">
    <source>
        <dbReference type="EMBL" id="SFU15166.1"/>
    </source>
</evidence>
<reference evidence="1 4" key="2">
    <citation type="submission" date="2021-02" db="EMBL/GenBank/DDBJ databases">
        <authorList>
            <person name="Vanwijnsberghe S."/>
        </authorList>
    </citation>
    <scope>NUCLEOTIDE SEQUENCE [LARGE SCALE GENOMIC DNA]</scope>
    <source>
        <strain evidence="1 4">R-69658</strain>
    </source>
</reference>
<dbReference type="Proteomes" id="UP000198844">
    <property type="component" value="Unassembled WGS sequence"/>
</dbReference>
<proteinExistence type="predicted"/>